<dbReference type="Proteomes" id="UP001374579">
    <property type="component" value="Unassembled WGS sequence"/>
</dbReference>
<name>A0AAN9C3K0_9CAEN</name>
<evidence type="ECO:0000313" key="1">
    <source>
        <dbReference type="EMBL" id="KAK7116766.1"/>
    </source>
</evidence>
<keyword evidence="2" id="KW-1185">Reference proteome</keyword>
<dbReference type="EMBL" id="JBAMIC010000001">
    <property type="protein sequence ID" value="KAK7116766.1"/>
    <property type="molecule type" value="Genomic_DNA"/>
</dbReference>
<accession>A0AAN9C3K0</accession>
<comment type="caution">
    <text evidence="1">The sequence shown here is derived from an EMBL/GenBank/DDBJ whole genome shotgun (WGS) entry which is preliminary data.</text>
</comment>
<gene>
    <name evidence="1" type="ORF">V1264_002387</name>
</gene>
<sequence>MTSDLFLDAFLIHEINMDLTVRAATVPFLLYFAVQIHITKGQGVELTCPSIWYGGDLLRLVGEVSKEAIKNQCPAPQSISFTQNALVACEVDHNLQLCDKASEKKACWCQQNATSYLFNYRFLVDELFHLSSLKYNVDIRCSKNDNGSSPLNITSASGCTHFRVKHKDDPCRFYKCGPGTCYVANNAKDTALCLCPPAHKQPLCEKCGWMCDCSSHCGYLPGCYCCLSLVVSFISLLLVSATMAECRKISHKPAQVRARESFLYSRHVPPYRGSNASVKSLRLTFSAASTSSKRLLENISEAPNPLDSQIESSVDTKKASS</sequence>
<dbReference type="AlphaFoldDB" id="A0AAN9C3K0"/>
<proteinExistence type="predicted"/>
<evidence type="ECO:0000313" key="2">
    <source>
        <dbReference type="Proteomes" id="UP001374579"/>
    </source>
</evidence>
<organism evidence="1 2">
    <name type="scientific">Littorina saxatilis</name>
    <dbReference type="NCBI Taxonomy" id="31220"/>
    <lineage>
        <taxon>Eukaryota</taxon>
        <taxon>Metazoa</taxon>
        <taxon>Spiralia</taxon>
        <taxon>Lophotrochozoa</taxon>
        <taxon>Mollusca</taxon>
        <taxon>Gastropoda</taxon>
        <taxon>Caenogastropoda</taxon>
        <taxon>Littorinimorpha</taxon>
        <taxon>Littorinoidea</taxon>
        <taxon>Littorinidae</taxon>
        <taxon>Littorina</taxon>
    </lineage>
</organism>
<reference evidence="1 2" key="1">
    <citation type="submission" date="2024-02" db="EMBL/GenBank/DDBJ databases">
        <title>Chromosome-scale genome assembly of the rough periwinkle Littorina saxatilis.</title>
        <authorList>
            <person name="De Jode A."/>
            <person name="Faria R."/>
            <person name="Formenti G."/>
            <person name="Sims Y."/>
            <person name="Smith T.P."/>
            <person name="Tracey A."/>
            <person name="Wood J.M.D."/>
            <person name="Zagrodzka Z.B."/>
            <person name="Johannesson K."/>
            <person name="Butlin R.K."/>
            <person name="Leder E.H."/>
        </authorList>
    </citation>
    <scope>NUCLEOTIDE SEQUENCE [LARGE SCALE GENOMIC DNA]</scope>
    <source>
        <strain evidence="1">Snail1</strain>
        <tissue evidence="1">Muscle</tissue>
    </source>
</reference>
<protein>
    <submittedName>
        <fullName evidence="1">Uncharacterized protein</fullName>
    </submittedName>
</protein>